<dbReference type="InterPro" id="IPR000719">
    <property type="entry name" value="Prot_kinase_dom"/>
</dbReference>
<keyword evidence="5" id="KW-0418">Kinase</keyword>
<keyword evidence="6" id="KW-0067">ATP-binding</keyword>
<comment type="caution">
    <text evidence="9">The sequence shown here is derived from an EMBL/GenBank/DDBJ whole genome shotgun (WGS) entry which is preliminary data.</text>
</comment>
<dbReference type="GO" id="GO:1902065">
    <property type="term" value="P:response to L-glutamate"/>
    <property type="evidence" value="ECO:0007669"/>
    <property type="project" value="UniProtKB-ARBA"/>
</dbReference>
<evidence type="ECO:0000256" key="1">
    <source>
        <dbReference type="ARBA" id="ARBA00006529"/>
    </source>
</evidence>
<feature type="region of interest" description="Disordered" evidence="7">
    <location>
        <begin position="394"/>
        <end position="416"/>
    </location>
</feature>
<organism evidence="9 10">
    <name type="scientific">Rubroshorea leprosula</name>
    <dbReference type="NCBI Taxonomy" id="152421"/>
    <lineage>
        <taxon>Eukaryota</taxon>
        <taxon>Viridiplantae</taxon>
        <taxon>Streptophyta</taxon>
        <taxon>Embryophyta</taxon>
        <taxon>Tracheophyta</taxon>
        <taxon>Spermatophyta</taxon>
        <taxon>Magnoliopsida</taxon>
        <taxon>eudicotyledons</taxon>
        <taxon>Gunneridae</taxon>
        <taxon>Pentapetalae</taxon>
        <taxon>rosids</taxon>
        <taxon>malvids</taxon>
        <taxon>Malvales</taxon>
        <taxon>Dipterocarpaceae</taxon>
        <taxon>Rubroshorea</taxon>
    </lineage>
</organism>
<keyword evidence="10" id="KW-1185">Reference proteome</keyword>
<keyword evidence="2" id="KW-0723">Serine/threonine-protein kinase</keyword>
<evidence type="ECO:0000313" key="10">
    <source>
        <dbReference type="Proteomes" id="UP001054252"/>
    </source>
</evidence>
<evidence type="ECO:0000256" key="7">
    <source>
        <dbReference type="SAM" id="MobiDB-lite"/>
    </source>
</evidence>
<gene>
    <name evidence="9" type="ORF">SLEP1_g2062</name>
</gene>
<proteinExistence type="inferred from homology"/>
<evidence type="ECO:0000256" key="3">
    <source>
        <dbReference type="ARBA" id="ARBA00022679"/>
    </source>
</evidence>
<comment type="similarity">
    <text evidence="1">Belongs to the protein kinase superfamily. STE Ser/Thr protein kinase family. MAP kinase kinase kinase subfamily.</text>
</comment>
<dbReference type="InterPro" id="IPR011009">
    <property type="entry name" value="Kinase-like_dom_sf"/>
</dbReference>
<dbReference type="InterPro" id="IPR008271">
    <property type="entry name" value="Ser/Thr_kinase_AS"/>
</dbReference>
<evidence type="ECO:0000256" key="6">
    <source>
        <dbReference type="ARBA" id="ARBA00022840"/>
    </source>
</evidence>
<dbReference type="InterPro" id="IPR050538">
    <property type="entry name" value="MAP_kinase_kinase_kinase"/>
</dbReference>
<dbReference type="PANTHER" id="PTHR48016:SF29">
    <property type="entry name" value="MITOGEN-ACTIVATED PROTEIN KINASE KINASE KINASE 1-RELATED"/>
    <property type="match status" value="1"/>
</dbReference>
<evidence type="ECO:0000256" key="5">
    <source>
        <dbReference type="ARBA" id="ARBA00022777"/>
    </source>
</evidence>
<dbReference type="FunFam" id="1.10.510.10:FF:000359">
    <property type="entry name" value="Mitogen-activated protein kinase 1, putative, expressed"/>
    <property type="match status" value="1"/>
</dbReference>
<dbReference type="PANTHER" id="PTHR48016">
    <property type="entry name" value="MAP KINASE KINASE KINASE SSK2-RELATED-RELATED"/>
    <property type="match status" value="1"/>
</dbReference>
<accession>A0AAV5HPM3</accession>
<evidence type="ECO:0000313" key="9">
    <source>
        <dbReference type="EMBL" id="GKU87703.1"/>
    </source>
</evidence>
<dbReference type="SMART" id="SM00220">
    <property type="entry name" value="S_TKc"/>
    <property type="match status" value="1"/>
</dbReference>
<dbReference type="Pfam" id="PF00069">
    <property type="entry name" value="Pkinase"/>
    <property type="match status" value="1"/>
</dbReference>
<keyword evidence="4" id="KW-0547">Nucleotide-binding</keyword>
<evidence type="ECO:0000259" key="8">
    <source>
        <dbReference type="PROSITE" id="PS50011"/>
    </source>
</evidence>
<evidence type="ECO:0000256" key="2">
    <source>
        <dbReference type="ARBA" id="ARBA00022527"/>
    </source>
</evidence>
<keyword evidence="3" id="KW-0808">Transferase</keyword>
<dbReference type="AlphaFoldDB" id="A0AAV5HPM3"/>
<feature type="domain" description="Protein kinase" evidence="8">
    <location>
        <begin position="66"/>
        <end position="397"/>
    </location>
</feature>
<reference evidence="9 10" key="1">
    <citation type="journal article" date="2021" name="Commun. Biol.">
        <title>The genome of Shorea leprosula (Dipterocarpaceae) highlights the ecological relevance of drought in aseasonal tropical rainforests.</title>
        <authorList>
            <person name="Ng K.K.S."/>
            <person name="Kobayashi M.J."/>
            <person name="Fawcett J.A."/>
            <person name="Hatakeyama M."/>
            <person name="Paape T."/>
            <person name="Ng C.H."/>
            <person name="Ang C.C."/>
            <person name="Tnah L.H."/>
            <person name="Lee C.T."/>
            <person name="Nishiyama T."/>
            <person name="Sese J."/>
            <person name="O'Brien M.J."/>
            <person name="Copetti D."/>
            <person name="Mohd Noor M.I."/>
            <person name="Ong R.C."/>
            <person name="Putra M."/>
            <person name="Sireger I.Z."/>
            <person name="Indrioko S."/>
            <person name="Kosugi Y."/>
            <person name="Izuno A."/>
            <person name="Isagi Y."/>
            <person name="Lee S.L."/>
            <person name="Shimizu K.K."/>
        </authorList>
    </citation>
    <scope>NUCLEOTIDE SEQUENCE [LARGE SCALE GENOMIC DNA]</scope>
    <source>
        <strain evidence="9">214</strain>
    </source>
</reference>
<dbReference type="GO" id="GO:0005737">
    <property type="term" value="C:cytoplasm"/>
    <property type="evidence" value="ECO:0007669"/>
    <property type="project" value="TreeGrafter"/>
</dbReference>
<evidence type="ECO:0000256" key="4">
    <source>
        <dbReference type="ARBA" id="ARBA00022741"/>
    </source>
</evidence>
<protein>
    <recommendedName>
        <fullName evidence="8">Protein kinase domain-containing protein</fullName>
    </recommendedName>
</protein>
<dbReference type="PROSITE" id="PS00108">
    <property type="entry name" value="PROTEIN_KINASE_ST"/>
    <property type="match status" value="1"/>
</dbReference>
<dbReference type="Gene3D" id="1.10.510.10">
    <property type="entry name" value="Transferase(Phosphotransferase) domain 1"/>
    <property type="match status" value="1"/>
</dbReference>
<dbReference type="Proteomes" id="UP001054252">
    <property type="component" value="Unassembled WGS sequence"/>
</dbReference>
<dbReference type="GO" id="GO:0004709">
    <property type="term" value="F:MAP kinase kinase kinase activity"/>
    <property type="evidence" value="ECO:0007669"/>
    <property type="project" value="TreeGrafter"/>
</dbReference>
<sequence>MDPKRSRRKPKLERRNAVKHIDYDAASFSSSFDESSSSSSLVTRSLDLLDNTSFRVEVIMFILCGMFGLRGMKEGSDGFFFALKEVSLLDQGSQERQSIFQLEQEIELLSQFEHENIVQYYGTDKGCACTYRHFFVSPIVEHFSLLLHMTLFLLLINDHVYRSYDGFFFAVKEVSLLDQGSQGRQSIFQLEQEIELLSQFEHENIVQYYGTDKDESKLYIFLELVTKGSLLNLYQRYNLRDSQVSFYTRQILHGLKYLHDRNVVHRDIKCANILVDANGSVKLSDFGLAKATKLNDVKSCKGTAFWMAPEVVNLRNQGYGLAADIWSLGCTVLEMLTREVPYSHLECMQALFRIGKGEPPPVPDSLSKDARDFILRCLQVNPNNRPTAVQLLHHPFVKRPPPTPSGSASPYLGRQS</sequence>
<name>A0AAV5HPM3_9ROSI</name>
<dbReference type="Gene3D" id="3.30.200.20">
    <property type="entry name" value="Phosphorylase Kinase, domain 1"/>
    <property type="match status" value="1"/>
</dbReference>
<dbReference type="GO" id="GO:0005524">
    <property type="term" value="F:ATP binding"/>
    <property type="evidence" value="ECO:0007669"/>
    <property type="project" value="UniProtKB-KW"/>
</dbReference>
<dbReference type="PROSITE" id="PS50011">
    <property type="entry name" value="PROTEIN_KINASE_DOM"/>
    <property type="match status" value="1"/>
</dbReference>
<dbReference type="EMBL" id="BPVZ01000002">
    <property type="protein sequence ID" value="GKU87703.1"/>
    <property type="molecule type" value="Genomic_DNA"/>
</dbReference>
<dbReference type="SUPFAM" id="SSF56112">
    <property type="entry name" value="Protein kinase-like (PK-like)"/>
    <property type="match status" value="2"/>
</dbReference>